<dbReference type="HOGENOM" id="CLU_862439_0_0_3"/>
<dbReference type="Proteomes" id="UP000010471">
    <property type="component" value="Plasmid pMIC7113.05"/>
</dbReference>
<dbReference type="Pfam" id="PF14355">
    <property type="entry name" value="Abi_C"/>
    <property type="match status" value="1"/>
</dbReference>
<dbReference type="AlphaFoldDB" id="K9WQ53"/>
<proteinExistence type="predicted"/>
<protein>
    <recommendedName>
        <fullName evidence="1">Abortive infection protein-like C-terminal domain-containing protein</fullName>
    </recommendedName>
</protein>
<name>K9WQ53_9CYAN</name>
<reference evidence="2 3" key="1">
    <citation type="submission" date="2012-06" db="EMBL/GenBank/DDBJ databases">
        <title>Finished plasmid 5 of genome of Microcoleus sp. PCC 7113.</title>
        <authorList>
            <consortium name="US DOE Joint Genome Institute"/>
            <person name="Gugger M."/>
            <person name="Coursin T."/>
            <person name="Rippka R."/>
            <person name="Tandeau De Marsac N."/>
            <person name="Huntemann M."/>
            <person name="Wei C.-L."/>
            <person name="Han J."/>
            <person name="Detter J.C."/>
            <person name="Han C."/>
            <person name="Tapia R."/>
            <person name="Chen A."/>
            <person name="Kyrpides N."/>
            <person name="Mavromatis K."/>
            <person name="Markowitz V."/>
            <person name="Szeto E."/>
            <person name="Ivanova N."/>
            <person name="Pagani I."/>
            <person name="Pati A."/>
            <person name="Goodwin L."/>
            <person name="Nordberg H.P."/>
            <person name="Cantor M.N."/>
            <person name="Hua S.X."/>
            <person name="Woyke T."/>
            <person name="Kerfeld C.A."/>
        </authorList>
    </citation>
    <scope>NUCLEOTIDE SEQUENCE [LARGE SCALE GENOMIC DNA]</scope>
    <source>
        <strain evidence="2 3">PCC 7113</strain>
        <plasmid evidence="2 3">pMIC7113.05</plasmid>
    </source>
</reference>
<accession>K9WQ53</accession>
<dbReference type="OrthoDB" id="7021751at2"/>
<dbReference type="KEGG" id="mic:Mic7113_6746"/>
<keyword evidence="2" id="KW-0614">Plasmid</keyword>
<keyword evidence="3" id="KW-1185">Reference proteome</keyword>
<geneLocation type="plasmid" evidence="2 3">
    <name>pMIC7113.05</name>
</geneLocation>
<sequence>MQISGITISQLALIITGDSNISPYRSRYQLIDFFQEIDSDNADREHLSRREYTECKIKEANGTSNLPIVFRNALDPRNFLETTFELEEVVKKLNVFLEYDKYKIVKIGEFYEVKDNRGMAVELELPFEGSTEISHVFIEEQIQKCERKIREGDFDGAITNARSLLEAVLLYVEKKLSQSPPEYDGKLPKLYTRVQELLNLEPSRKDISQALIQMLQGLTSVVSGLAGVSNMMADRHARKYKPAKHHAVVSVNASKTVADFIFETFSYQLSKGSIGLQTSQTISADEAADPGISKS</sequence>
<dbReference type="RefSeq" id="WP_015186316.1">
    <property type="nucleotide sequence ID" value="NC_019741.1"/>
</dbReference>
<gene>
    <name evidence="2" type="ORF">Mic7113_6746</name>
</gene>
<evidence type="ECO:0000313" key="3">
    <source>
        <dbReference type="Proteomes" id="UP000010471"/>
    </source>
</evidence>
<evidence type="ECO:0000259" key="1">
    <source>
        <dbReference type="Pfam" id="PF14355"/>
    </source>
</evidence>
<feature type="domain" description="Abortive infection protein-like C-terminal" evidence="1">
    <location>
        <begin position="188"/>
        <end position="263"/>
    </location>
</feature>
<organism evidence="2 3">
    <name type="scientific">Allocoleopsis franciscana PCC 7113</name>
    <dbReference type="NCBI Taxonomy" id="1173027"/>
    <lineage>
        <taxon>Bacteria</taxon>
        <taxon>Bacillati</taxon>
        <taxon>Cyanobacteriota</taxon>
        <taxon>Cyanophyceae</taxon>
        <taxon>Coleofasciculales</taxon>
        <taxon>Coleofasciculaceae</taxon>
        <taxon>Allocoleopsis</taxon>
        <taxon>Allocoleopsis franciscana</taxon>
    </lineage>
</organism>
<dbReference type="InterPro" id="IPR026001">
    <property type="entry name" value="Abi-like_C"/>
</dbReference>
<dbReference type="EMBL" id="CP003635">
    <property type="protein sequence ID" value="AFZ22308.1"/>
    <property type="molecule type" value="Genomic_DNA"/>
</dbReference>
<evidence type="ECO:0000313" key="2">
    <source>
        <dbReference type="EMBL" id="AFZ22308.1"/>
    </source>
</evidence>